<feature type="domain" description="RNA-directed RNA polymerase C-terminal" evidence="8">
    <location>
        <begin position="312"/>
        <end position="654"/>
    </location>
</feature>
<gene>
    <name evidence="9" type="ORF">H4RhizoLitter19818_000001</name>
</gene>
<dbReference type="SUPFAM" id="SSF56672">
    <property type="entry name" value="DNA/RNA polymerases"/>
    <property type="match status" value="1"/>
</dbReference>
<dbReference type="GO" id="GO:0003968">
    <property type="term" value="F:RNA-directed RNA polymerase activity"/>
    <property type="evidence" value="ECO:0007669"/>
    <property type="project" value="UniProtKB-KW"/>
</dbReference>
<dbReference type="InterPro" id="IPR043128">
    <property type="entry name" value="Rev_trsase/Diguanyl_cyclase"/>
</dbReference>
<reference evidence="9" key="1">
    <citation type="submission" date="2019-05" db="EMBL/GenBank/DDBJ databases">
        <title>Metatranscriptomic reconstruction reveals RNA viruses with the potential to shape carbon cycling in soil.</title>
        <authorList>
            <person name="Starr E.P."/>
            <person name="Nuccio E."/>
            <person name="Pett-Ridge J."/>
            <person name="Banfield J.F."/>
            <person name="Firestone M.K."/>
        </authorList>
    </citation>
    <scope>NUCLEOTIDE SEQUENCE</scope>
    <source>
        <strain evidence="9">H4_Rhizo_Litter_19_scaffold_818</strain>
    </source>
</reference>
<evidence type="ECO:0000256" key="5">
    <source>
        <dbReference type="ARBA" id="ARBA00022801"/>
    </source>
</evidence>
<evidence type="ECO:0000256" key="3">
    <source>
        <dbReference type="ARBA" id="ARBA00022695"/>
    </source>
</evidence>
<evidence type="ECO:0000259" key="8">
    <source>
        <dbReference type="Pfam" id="PF00680"/>
    </source>
</evidence>
<protein>
    <submittedName>
        <fullName evidence="9">RNA-dependent RNA polymerase</fullName>
    </submittedName>
</protein>
<organism evidence="9">
    <name type="scientific">Picornavirales sp</name>
    <dbReference type="NCBI Taxonomy" id="1955153"/>
    <lineage>
        <taxon>Viruses</taxon>
        <taxon>Riboviria</taxon>
        <taxon>Orthornavirae</taxon>
        <taxon>Pisuviricota</taxon>
        <taxon>Pisoniviricetes</taxon>
        <taxon>Picornavirales</taxon>
    </lineage>
</organism>
<evidence type="ECO:0000256" key="6">
    <source>
        <dbReference type="ARBA" id="ARBA00022953"/>
    </source>
</evidence>
<keyword evidence="7" id="KW-1133">Transmembrane helix</keyword>
<sequence length="737" mass="84711">MLIVPTHAIRKDGFLTISHREREIQMFCTPLNSVKLASNNEMTLIRCAELKGLPCLANRLWLVDDKSINSFDEVEVWSDVLHYKVQENLRMQTKAGCVWGLRAPTVGGDCGLAYIARFGTTWRIIGFHYEYLATDDLGVPGFAVGAIVTKQEVERLAMQISSLLQGVETNAKFLSRNPDQLVLQPYPARSEVWVALTNGARIYCFGELWPPLAGPSMKTKMQWSILRDEFTPFEIKWCGEQNYWRMPEFRGKVVDGQWKSPFTDAFTTENKGSFDEETMWMALADYLLDMDLLDRDGYATISEEQVVLGIPGSYVNSMNLKTSVGPPFNESKRKHFVVSDERVPFIDPNITDLNDDIEKCMQENNIPCAIGMCTLKDEPVKKDKMPRVFTCLPASYNMILKKYMAPVKAFMRANWQFFESAVGVDMTSADAERLVEFLCMCSPDLDCLFDGDAKRLDKSWAYAFFDFIALCFYGIAFILGVDAKPVYQMVMGLKHCKFIIKGDVFNVAWNPSGNDITVELNGVVVSLGFRYVYYLDKVKPIWLAQFIREFFENPNPRRFDTSMLDFRKRNALLTYGDDNLRGLSYKERPDATKIWFEHLGIVMTDASKNPIFEQKDITQVSFLKRNFVWSDKYSRHLTPLDLKSVVRMVLIKRESVLSSRDHACVSMSEALRELVYHGEQVYNEFKSVCDNCVSKYELQGNPYLRIFDYSHWEKQLLEGVFSAWEPRDVGVSIFEIR</sequence>
<dbReference type="InterPro" id="IPR001205">
    <property type="entry name" value="RNA-dir_pol_C"/>
</dbReference>
<dbReference type="GO" id="GO:0016787">
    <property type="term" value="F:hydrolase activity"/>
    <property type="evidence" value="ECO:0007669"/>
    <property type="project" value="UniProtKB-KW"/>
</dbReference>
<evidence type="ECO:0000256" key="7">
    <source>
        <dbReference type="SAM" id="Phobius"/>
    </source>
</evidence>
<dbReference type="Gene3D" id="1.20.960.20">
    <property type="match status" value="1"/>
</dbReference>
<keyword evidence="4" id="KW-0547">Nucleotide-binding</keyword>
<dbReference type="Pfam" id="PF00680">
    <property type="entry name" value="RdRP_1"/>
    <property type="match status" value="1"/>
</dbReference>
<dbReference type="GO" id="GO:0006351">
    <property type="term" value="P:DNA-templated transcription"/>
    <property type="evidence" value="ECO:0007669"/>
    <property type="project" value="InterPro"/>
</dbReference>
<feature type="transmembrane region" description="Helical" evidence="7">
    <location>
        <begin position="460"/>
        <end position="481"/>
    </location>
</feature>
<keyword evidence="1 9" id="KW-0696">RNA-directed RNA polymerase</keyword>
<dbReference type="InterPro" id="IPR043502">
    <property type="entry name" value="DNA/RNA_pol_sf"/>
</dbReference>
<evidence type="ECO:0000256" key="4">
    <source>
        <dbReference type="ARBA" id="ARBA00022741"/>
    </source>
</evidence>
<name>A0A514DAE5_9VIRU</name>
<evidence type="ECO:0000313" key="9">
    <source>
        <dbReference type="EMBL" id="QDH90580.1"/>
    </source>
</evidence>
<keyword evidence="2" id="KW-0808">Transferase</keyword>
<proteinExistence type="predicted"/>
<accession>A0A514DAE5</accession>
<dbReference type="EMBL" id="MN035637">
    <property type="protein sequence ID" value="QDH90580.1"/>
    <property type="molecule type" value="Genomic_RNA"/>
</dbReference>
<dbReference type="GO" id="GO:0003723">
    <property type="term" value="F:RNA binding"/>
    <property type="evidence" value="ECO:0007669"/>
    <property type="project" value="InterPro"/>
</dbReference>
<evidence type="ECO:0000256" key="2">
    <source>
        <dbReference type="ARBA" id="ARBA00022679"/>
    </source>
</evidence>
<keyword evidence="3" id="KW-0548">Nucleotidyltransferase</keyword>
<evidence type="ECO:0000256" key="1">
    <source>
        <dbReference type="ARBA" id="ARBA00022484"/>
    </source>
</evidence>
<keyword evidence="5" id="KW-0378">Hydrolase</keyword>
<dbReference type="Gene3D" id="3.30.70.270">
    <property type="match status" value="1"/>
</dbReference>
<keyword evidence="6" id="KW-0693">Viral RNA replication</keyword>
<keyword evidence="7" id="KW-0812">Transmembrane</keyword>
<dbReference type="GO" id="GO:0000166">
    <property type="term" value="F:nucleotide binding"/>
    <property type="evidence" value="ECO:0007669"/>
    <property type="project" value="UniProtKB-KW"/>
</dbReference>
<keyword evidence="7" id="KW-0472">Membrane</keyword>